<dbReference type="InterPro" id="IPR013861">
    <property type="entry name" value="TMEM115/Pdh1/Rbl19"/>
</dbReference>
<dbReference type="OrthoDB" id="272778at2759"/>
<dbReference type="EMBL" id="MU032347">
    <property type="protein sequence ID" value="KAF3766357.1"/>
    <property type="molecule type" value="Genomic_DNA"/>
</dbReference>
<dbReference type="SMART" id="SM01160">
    <property type="entry name" value="DUF1751"/>
    <property type="match status" value="1"/>
</dbReference>
<evidence type="ECO:0000256" key="3">
    <source>
        <dbReference type="ARBA" id="ARBA00022989"/>
    </source>
</evidence>
<dbReference type="GO" id="GO:0006890">
    <property type="term" value="P:retrograde vesicle-mediated transport, Golgi to endoplasmic reticulum"/>
    <property type="evidence" value="ECO:0007669"/>
    <property type="project" value="InterPro"/>
</dbReference>
<dbReference type="RefSeq" id="XP_040777318.1">
    <property type="nucleotide sequence ID" value="XM_040923407.1"/>
</dbReference>
<evidence type="ECO:0000313" key="6">
    <source>
        <dbReference type="EMBL" id="KAF3766357.1"/>
    </source>
</evidence>
<feature type="transmembrane region" description="Helical" evidence="5">
    <location>
        <begin position="51"/>
        <end position="72"/>
    </location>
</feature>
<evidence type="ECO:0000256" key="4">
    <source>
        <dbReference type="ARBA" id="ARBA00023136"/>
    </source>
</evidence>
<dbReference type="SUPFAM" id="SSF144091">
    <property type="entry name" value="Rhomboid-like"/>
    <property type="match status" value="1"/>
</dbReference>
<feature type="transmembrane region" description="Helical" evidence="5">
    <location>
        <begin position="12"/>
        <end position="31"/>
    </location>
</feature>
<feature type="transmembrane region" description="Helical" evidence="5">
    <location>
        <begin position="117"/>
        <end position="137"/>
    </location>
</feature>
<accession>A0A9P4Y3N9</accession>
<dbReference type="InterPro" id="IPR035952">
    <property type="entry name" value="Rhomboid-like_sf"/>
</dbReference>
<protein>
    <submittedName>
        <fullName evidence="6">Uncharacterized protein</fullName>
    </submittedName>
</protein>
<feature type="transmembrane region" description="Helical" evidence="5">
    <location>
        <begin position="84"/>
        <end position="105"/>
    </location>
</feature>
<proteinExistence type="predicted"/>
<dbReference type="GO" id="GO:0016020">
    <property type="term" value="C:membrane"/>
    <property type="evidence" value="ECO:0007669"/>
    <property type="project" value="UniProtKB-SubCell"/>
</dbReference>
<reference evidence="6" key="1">
    <citation type="journal article" date="2020" name="Phytopathology">
        <title>Genome sequence of the chestnut blight fungus Cryphonectria parasitica EP155: A fundamental resource for an archetypical invasive plant pathogen.</title>
        <authorList>
            <person name="Crouch J.A."/>
            <person name="Dawe A."/>
            <person name="Aerts A."/>
            <person name="Barry K."/>
            <person name="Churchill A.C.L."/>
            <person name="Grimwood J."/>
            <person name="Hillman B."/>
            <person name="Milgroom M.G."/>
            <person name="Pangilinan J."/>
            <person name="Smith M."/>
            <person name="Salamov A."/>
            <person name="Schmutz J."/>
            <person name="Yadav J."/>
            <person name="Grigoriev I.V."/>
            <person name="Nuss D."/>
        </authorList>
    </citation>
    <scope>NUCLEOTIDE SEQUENCE</scope>
    <source>
        <strain evidence="6">EP155</strain>
    </source>
</reference>
<gene>
    <name evidence="6" type="ORF">M406DRAFT_356303</name>
</gene>
<name>A0A9P4Y3N9_CRYP1</name>
<keyword evidence="2 5" id="KW-0812">Transmembrane</keyword>
<keyword evidence="3 5" id="KW-1133">Transmembrane helix</keyword>
<keyword evidence="4 5" id="KW-0472">Membrane</keyword>
<evidence type="ECO:0000256" key="5">
    <source>
        <dbReference type="SAM" id="Phobius"/>
    </source>
</evidence>
<dbReference type="GeneID" id="63840536"/>
<evidence type="ECO:0000256" key="1">
    <source>
        <dbReference type="ARBA" id="ARBA00004141"/>
    </source>
</evidence>
<organism evidence="6 7">
    <name type="scientific">Cryphonectria parasitica (strain ATCC 38755 / EP155)</name>
    <dbReference type="NCBI Taxonomy" id="660469"/>
    <lineage>
        <taxon>Eukaryota</taxon>
        <taxon>Fungi</taxon>
        <taxon>Dikarya</taxon>
        <taxon>Ascomycota</taxon>
        <taxon>Pezizomycotina</taxon>
        <taxon>Sordariomycetes</taxon>
        <taxon>Sordariomycetidae</taxon>
        <taxon>Diaporthales</taxon>
        <taxon>Cryphonectriaceae</taxon>
        <taxon>Cryphonectria-Endothia species complex</taxon>
        <taxon>Cryphonectria</taxon>
    </lineage>
</organism>
<dbReference type="Proteomes" id="UP000803844">
    <property type="component" value="Unassembled WGS sequence"/>
</dbReference>
<keyword evidence="7" id="KW-1185">Reference proteome</keyword>
<evidence type="ECO:0000256" key="2">
    <source>
        <dbReference type="ARBA" id="ARBA00022692"/>
    </source>
</evidence>
<dbReference type="AlphaFoldDB" id="A0A9P4Y3N9"/>
<comment type="subcellular location">
    <subcellularLocation>
        <location evidence="1">Membrane</location>
        <topology evidence="1">Multi-pass membrane protein</topology>
    </subcellularLocation>
</comment>
<sequence length="156" mass="17713">MSFTNAPVTRTLVVGLVSSSIAATLFDLKHYFWISVNTHIWTYHQPWRALIFQLCYTNSSEVLFAAMTFYNMRVVERLWGSRKYASFLIVSHMLTSIITPSLLTFLLRPLTGGLFDYLPAGPTPLVFAVLAQFHAAVPHIYRWRMAFTTASPSTSD</sequence>
<feature type="non-terminal residue" evidence="6">
    <location>
        <position position="156"/>
    </location>
</feature>
<comment type="caution">
    <text evidence="6">The sequence shown here is derived from an EMBL/GenBank/DDBJ whole genome shotgun (WGS) entry which is preliminary data.</text>
</comment>
<evidence type="ECO:0000313" key="7">
    <source>
        <dbReference type="Proteomes" id="UP000803844"/>
    </source>
</evidence>
<dbReference type="Pfam" id="PF08551">
    <property type="entry name" value="DUF1751"/>
    <property type="match status" value="1"/>
</dbReference>